<organism evidence="1 2">
    <name type="scientific">Pectobacterium phage phiTE</name>
    <dbReference type="NCBI Taxonomy" id="1116482"/>
    <lineage>
        <taxon>Viruses</taxon>
        <taxon>Duplodnaviria</taxon>
        <taxon>Heunggongvirae</taxon>
        <taxon>Uroviricota</taxon>
        <taxon>Caudoviricetes</taxon>
        <taxon>Vequintavirinae</taxon>
        <taxon>Certrevirus</taxon>
        <taxon>Certrevirus phiTE</taxon>
    </lineage>
</organism>
<dbReference type="KEGG" id="vg:14515303"/>
<accession>K9L3S7</accession>
<dbReference type="RefSeq" id="YP_007392570.1">
    <property type="nucleotide sequence ID" value="NC_020201.1"/>
</dbReference>
<dbReference type="GeneID" id="14515303"/>
<dbReference type="Proteomes" id="UP000010999">
    <property type="component" value="Segment"/>
</dbReference>
<protein>
    <submittedName>
        <fullName evidence="1">Uncharacterized protein</fullName>
    </submittedName>
</protein>
<name>K9L3S7_9CAUD</name>
<dbReference type="EMBL" id="JQ015307">
    <property type="protein sequence ID" value="AEZ66274.1"/>
    <property type="molecule type" value="Genomic_DNA"/>
</dbReference>
<evidence type="ECO:0000313" key="1">
    <source>
        <dbReference type="EMBL" id="AEZ66274.1"/>
    </source>
</evidence>
<reference evidence="1 2" key="2">
    <citation type="journal article" date="2012" name="PLoS Genet.">
        <title>Viral evasion of a bacterial suicide system by RNA-based molecular mimicry enables infectious altruism.</title>
        <authorList>
            <person name="Blower T.R."/>
            <person name="Evans T.J."/>
            <person name="Przybilski R."/>
            <person name="Fineran P.C."/>
            <person name="Salmond G.P."/>
        </authorList>
    </citation>
    <scope>NUCLEOTIDE SEQUENCE [LARGE SCALE GENOMIC DNA]</scope>
</reference>
<sequence length="129" mass="14523">MTFKPHRVQEHLQTHEQKEEAAFHKAIKVFLSKKDQGRVMGVFREFRDRRVCNRKPLPGTEEQEPVLGEIPAVHVLVGYLIKIGDQTYEVTETDFDDHDVTLWLDQGAPVVCAAGCLIDVIGRVGGGVE</sequence>
<keyword evidence="2" id="KW-1185">Reference proteome</keyword>
<gene>
    <name evidence="1" type="ORF">phiTE_108</name>
</gene>
<proteinExistence type="predicted"/>
<evidence type="ECO:0000313" key="2">
    <source>
        <dbReference type="Proteomes" id="UP000010999"/>
    </source>
</evidence>
<reference evidence="2" key="1">
    <citation type="submission" date="2011-11" db="EMBL/GenBank/DDBJ databases">
        <title>Escape from toxin-antitoxin mediated abortive infection can occur by recombination within a generalized transducing phage of Pectobacterium atrosepticum.</title>
        <authorList>
            <person name="Blower T.R."/>
            <person name="Evans T.J."/>
            <person name="Przybilski R."/>
            <person name="Fineran P.C."/>
            <person name="Salmond G.P.C."/>
        </authorList>
    </citation>
    <scope>NUCLEOTIDE SEQUENCE [LARGE SCALE GENOMIC DNA]</scope>
</reference>
<dbReference type="OrthoDB" id="12322at10239"/>